<proteinExistence type="predicted"/>
<dbReference type="AlphaFoldDB" id="A0AAX3BDR2"/>
<reference evidence="1" key="2">
    <citation type="submission" date="2022-06" db="EMBL/GenBank/DDBJ databases">
        <title>Thermospira aquatica gen. nov., sp. nov.</title>
        <authorList>
            <person name="Ben Ali Gam Z."/>
            <person name="Labat M."/>
        </authorList>
    </citation>
    <scope>NUCLEOTIDE SEQUENCE</scope>
    <source>
        <strain evidence="1">F1F22</strain>
    </source>
</reference>
<organism evidence="1 2">
    <name type="scientific">Thermospira aquatica</name>
    <dbReference type="NCBI Taxonomy" id="2828656"/>
    <lineage>
        <taxon>Bacteria</taxon>
        <taxon>Pseudomonadati</taxon>
        <taxon>Spirochaetota</taxon>
        <taxon>Spirochaetia</taxon>
        <taxon>Brevinematales</taxon>
        <taxon>Thermospiraceae</taxon>
        <taxon>Thermospira</taxon>
    </lineage>
</organism>
<sequence length="76" mass="8803">MEKGMQDIMEKINAIKTELDHVEGRVITTREHMAHVEEFMGKLSKEIIEGFHVLSTKINSLTEEVKHLEEIVSKKK</sequence>
<dbReference type="KEGG" id="taqu:KDW03_01015"/>
<reference evidence="1" key="1">
    <citation type="submission" date="2021-04" db="EMBL/GenBank/DDBJ databases">
        <authorList>
            <person name="Postec A."/>
        </authorList>
    </citation>
    <scope>NUCLEOTIDE SEQUENCE</scope>
    <source>
        <strain evidence="1">F1F22</strain>
    </source>
</reference>
<dbReference type="Proteomes" id="UP001056539">
    <property type="component" value="Chromosome"/>
</dbReference>
<accession>A0AAX3BDR2</accession>
<dbReference type="RefSeq" id="WP_271435542.1">
    <property type="nucleotide sequence ID" value="NZ_CP073355.1"/>
</dbReference>
<gene>
    <name evidence="1" type="ORF">KDW03_01015</name>
</gene>
<keyword evidence="2" id="KW-1185">Reference proteome</keyword>
<evidence type="ECO:0000313" key="2">
    <source>
        <dbReference type="Proteomes" id="UP001056539"/>
    </source>
</evidence>
<protein>
    <submittedName>
        <fullName evidence="1">Uncharacterized protein</fullName>
    </submittedName>
</protein>
<evidence type="ECO:0000313" key="1">
    <source>
        <dbReference type="EMBL" id="URA10414.1"/>
    </source>
</evidence>
<name>A0AAX3BDR2_9SPIR</name>
<dbReference type="EMBL" id="CP073355">
    <property type="protein sequence ID" value="URA10414.1"/>
    <property type="molecule type" value="Genomic_DNA"/>
</dbReference>